<dbReference type="SUPFAM" id="SSF63380">
    <property type="entry name" value="Riboflavin synthase domain-like"/>
    <property type="match status" value="1"/>
</dbReference>
<dbReference type="AlphaFoldDB" id="A0A2H0B6P9"/>
<dbReference type="InterPro" id="IPR008333">
    <property type="entry name" value="Cbr1-like_FAD-bd_dom"/>
</dbReference>
<dbReference type="PRINTS" id="PR00410">
    <property type="entry name" value="PHEHYDRXLASE"/>
</dbReference>
<dbReference type="Proteomes" id="UP000229459">
    <property type="component" value="Unassembled WGS sequence"/>
</dbReference>
<dbReference type="PANTHER" id="PTHR47354:SF5">
    <property type="entry name" value="PROTEIN RFBI"/>
    <property type="match status" value="1"/>
</dbReference>
<proteinExistence type="predicted"/>
<gene>
    <name evidence="2" type="ORF">COX08_01365</name>
</gene>
<evidence type="ECO:0000313" key="3">
    <source>
        <dbReference type="Proteomes" id="UP000229459"/>
    </source>
</evidence>
<dbReference type="EMBL" id="PCSR01000032">
    <property type="protein sequence ID" value="PIP53373.1"/>
    <property type="molecule type" value="Genomic_DNA"/>
</dbReference>
<dbReference type="InterPro" id="IPR050415">
    <property type="entry name" value="MRET"/>
</dbReference>
<sequence>MPNFQTATVIKNEVLAAKFHDLVLQTETPFSFLPGQFVSIKINETKMNAYSVAGKLNDKQFGLLIDTEPGGLGSQYIDKLKPGDKVEFMGPLGHMTLKLDDGATNLYFMSTGCGIAPLKAMIEAALVEYKTDKQLTLYLGLRHCNDVFWDQYFNDLQNRFTNFHFKLVLSKPEGAWCGVAGHITDLAKVEVKDPANSSVYICGSVRMADEAIKVFEEMGT</sequence>
<dbReference type="InterPro" id="IPR017938">
    <property type="entry name" value="Riboflavin_synthase-like_b-brl"/>
</dbReference>
<dbReference type="InterPro" id="IPR017927">
    <property type="entry name" value="FAD-bd_FR_type"/>
</dbReference>
<dbReference type="GO" id="GO:0016491">
    <property type="term" value="F:oxidoreductase activity"/>
    <property type="evidence" value="ECO:0007669"/>
    <property type="project" value="InterPro"/>
</dbReference>
<dbReference type="InterPro" id="IPR039261">
    <property type="entry name" value="FNR_nucleotide-bd"/>
</dbReference>
<feature type="domain" description="FAD-binding FR-type" evidence="1">
    <location>
        <begin position="2"/>
        <end position="98"/>
    </location>
</feature>
<protein>
    <recommendedName>
        <fullName evidence="1">FAD-binding FR-type domain-containing protein</fullName>
    </recommendedName>
</protein>
<dbReference type="PROSITE" id="PS51384">
    <property type="entry name" value="FAD_FR"/>
    <property type="match status" value="1"/>
</dbReference>
<evidence type="ECO:0000313" key="2">
    <source>
        <dbReference type="EMBL" id="PIP53373.1"/>
    </source>
</evidence>
<dbReference type="PANTHER" id="PTHR47354">
    <property type="entry name" value="NADH OXIDOREDUCTASE HCR"/>
    <property type="match status" value="1"/>
</dbReference>
<dbReference type="Gene3D" id="3.40.50.80">
    <property type="entry name" value="Nucleotide-binding domain of ferredoxin-NADP reductase (FNR) module"/>
    <property type="match status" value="1"/>
</dbReference>
<feature type="non-terminal residue" evidence="2">
    <location>
        <position position="220"/>
    </location>
</feature>
<evidence type="ECO:0000259" key="1">
    <source>
        <dbReference type="PROSITE" id="PS51384"/>
    </source>
</evidence>
<organism evidence="2 3">
    <name type="scientific">Candidatus Beckwithbacteria bacterium CG23_combo_of_CG06-09_8_20_14_all_34_8</name>
    <dbReference type="NCBI Taxonomy" id="1974497"/>
    <lineage>
        <taxon>Bacteria</taxon>
        <taxon>Candidatus Beckwithiibacteriota</taxon>
    </lineage>
</organism>
<name>A0A2H0B6P9_9BACT</name>
<dbReference type="Gene3D" id="2.40.30.10">
    <property type="entry name" value="Translation factors"/>
    <property type="match status" value="1"/>
</dbReference>
<dbReference type="Pfam" id="PF00175">
    <property type="entry name" value="NAD_binding_1"/>
    <property type="match status" value="1"/>
</dbReference>
<comment type="caution">
    <text evidence="2">The sequence shown here is derived from an EMBL/GenBank/DDBJ whole genome shotgun (WGS) entry which is preliminary data.</text>
</comment>
<reference evidence="2 3" key="1">
    <citation type="submission" date="2017-09" db="EMBL/GenBank/DDBJ databases">
        <title>Depth-based differentiation of microbial function through sediment-hosted aquifers and enrichment of novel symbionts in the deep terrestrial subsurface.</title>
        <authorList>
            <person name="Probst A.J."/>
            <person name="Ladd B."/>
            <person name="Jarett J.K."/>
            <person name="Geller-Mcgrath D.E."/>
            <person name="Sieber C.M."/>
            <person name="Emerson J.B."/>
            <person name="Anantharaman K."/>
            <person name="Thomas B.C."/>
            <person name="Malmstrom R."/>
            <person name="Stieglmeier M."/>
            <person name="Klingl A."/>
            <person name="Woyke T."/>
            <person name="Ryan C.M."/>
            <person name="Banfield J.F."/>
        </authorList>
    </citation>
    <scope>NUCLEOTIDE SEQUENCE [LARGE SCALE GENOMIC DNA]</scope>
    <source>
        <strain evidence="2">CG23_combo_of_CG06-09_8_20_14_all_34_8</strain>
    </source>
</reference>
<dbReference type="InterPro" id="IPR001433">
    <property type="entry name" value="OxRdtase_FAD/NAD-bd"/>
</dbReference>
<dbReference type="SUPFAM" id="SSF52343">
    <property type="entry name" value="Ferredoxin reductase-like, C-terminal NADP-linked domain"/>
    <property type="match status" value="1"/>
</dbReference>
<accession>A0A2H0B6P9</accession>
<dbReference type="Pfam" id="PF00970">
    <property type="entry name" value="FAD_binding_6"/>
    <property type="match status" value="1"/>
</dbReference>